<dbReference type="SUPFAM" id="SSF56176">
    <property type="entry name" value="FAD-binding/transporter-associated domain-like"/>
    <property type="match status" value="1"/>
</dbReference>
<dbReference type="Pfam" id="PF02913">
    <property type="entry name" value="FAD-oxidase_C"/>
    <property type="match status" value="1"/>
</dbReference>
<evidence type="ECO:0000256" key="3">
    <source>
        <dbReference type="ARBA" id="ARBA00022827"/>
    </source>
</evidence>
<dbReference type="InterPro" id="IPR016167">
    <property type="entry name" value="FAD-bd_PCMH_sub1"/>
</dbReference>
<comment type="cofactor">
    <cofactor evidence="1">
        <name>FAD</name>
        <dbReference type="ChEBI" id="CHEBI:57692"/>
    </cofactor>
</comment>
<dbReference type="EMBL" id="CP001108">
    <property type="protein sequence ID" value="ACF45755.1"/>
    <property type="molecule type" value="Genomic_DNA"/>
</dbReference>
<dbReference type="eggNOG" id="COG0277">
    <property type="taxonomic scope" value="Bacteria"/>
</dbReference>
<keyword evidence="4 6" id="KW-0560">Oxidoreductase</keyword>
<dbReference type="Gene3D" id="3.30.465.10">
    <property type="match status" value="1"/>
</dbReference>
<keyword evidence="2" id="KW-0285">Flavoprotein</keyword>
<dbReference type="PANTHER" id="PTHR42934">
    <property type="entry name" value="GLYCOLATE OXIDASE SUBUNIT GLCD"/>
    <property type="match status" value="1"/>
</dbReference>
<dbReference type="Gene3D" id="1.10.45.10">
    <property type="entry name" value="Vanillyl-alcohol Oxidase, Chain A, domain 4"/>
    <property type="match status" value="1"/>
</dbReference>
<dbReference type="EC" id="1.1.2.4" evidence="6"/>
<gene>
    <name evidence="6" type="ordered locus">Paes_0708</name>
</gene>
<dbReference type="InterPro" id="IPR016169">
    <property type="entry name" value="FAD-bd_PCMH_sub2"/>
</dbReference>
<dbReference type="PROSITE" id="PS51387">
    <property type="entry name" value="FAD_PCMH"/>
    <property type="match status" value="1"/>
</dbReference>
<dbReference type="InterPro" id="IPR051914">
    <property type="entry name" value="FAD-linked_OxidoTrans_Type4"/>
</dbReference>
<dbReference type="STRING" id="290512.Paes_0708"/>
<evidence type="ECO:0000313" key="7">
    <source>
        <dbReference type="Proteomes" id="UP000002725"/>
    </source>
</evidence>
<organism evidence="6 7">
    <name type="scientific">Prosthecochloris aestuarii (strain DSM 271 / SK 413)</name>
    <dbReference type="NCBI Taxonomy" id="290512"/>
    <lineage>
        <taxon>Bacteria</taxon>
        <taxon>Pseudomonadati</taxon>
        <taxon>Chlorobiota</taxon>
        <taxon>Chlorobiia</taxon>
        <taxon>Chlorobiales</taxon>
        <taxon>Chlorobiaceae</taxon>
        <taxon>Prosthecochloris</taxon>
    </lineage>
</organism>
<evidence type="ECO:0000313" key="6">
    <source>
        <dbReference type="EMBL" id="ACF45755.1"/>
    </source>
</evidence>
<evidence type="ECO:0000259" key="5">
    <source>
        <dbReference type="PROSITE" id="PS51387"/>
    </source>
</evidence>
<dbReference type="Gene3D" id="3.30.43.10">
    <property type="entry name" value="Uridine Diphospho-n-acetylenolpyruvylglucosamine Reductase, domain 2"/>
    <property type="match status" value="1"/>
</dbReference>
<dbReference type="InterPro" id="IPR006094">
    <property type="entry name" value="Oxid_FAD_bind_N"/>
</dbReference>
<dbReference type="Pfam" id="PF01565">
    <property type="entry name" value="FAD_binding_4"/>
    <property type="match status" value="1"/>
</dbReference>
<name>B4S6K0_PROA2</name>
<protein>
    <submittedName>
        <fullName evidence="6">D-lactate dehydrogenase (Cytochrome)</fullName>
        <ecNumber evidence="6">1.1.2.4</ecNumber>
    </submittedName>
</protein>
<dbReference type="Proteomes" id="UP000002725">
    <property type="component" value="Chromosome"/>
</dbReference>
<evidence type="ECO:0000256" key="4">
    <source>
        <dbReference type="ARBA" id="ARBA00023002"/>
    </source>
</evidence>
<accession>B4S6K0</accession>
<dbReference type="Gene3D" id="3.30.70.2740">
    <property type="match status" value="1"/>
</dbReference>
<keyword evidence="7" id="KW-1185">Reference proteome</keyword>
<feature type="domain" description="FAD-binding PCMH-type" evidence="5">
    <location>
        <begin position="21"/>
        <end position="238"/>
    </location>
</feature>
<dbReference type="InterPro" id="IPR016171">
    <property type="entry name" value="Vanillyl_alc_oxidase_C-sub2"/>
</dbReference>
<dbReference type="GO" id="GO:0004458">
    <property type="term" value="F:D-lactate dehydrogenase (cytochrome) activity"/>
    <property type="evidence" value="ECO:0007669"/>
    <property type="project" value="UniProtKB-EC"/>
</dbReference>
<evidence type="ECO:0000256" key="2">
    <source>
        <dbReference type="ARBA" id="ARBA00022630"/>
    </source>
</evidence>
<proteinExistence type="predicted"/>
<dbReference type="AlphaFoldDB" id="B4S6K0"/>
<dbReference type="GO" id="GO:0071949">
    <property type="term" value="F:FAD binding"/>
    <property type="evidence" value="ECO:0007669"/>
    <property type="project" value="InterPro"/>
</dbReference>
<dbReference type="InterPro" id="IPR016164">
    <property type="entry name" value="FAD-linked_Oxase-like_C"/>
</dbReference>
<dbReference type="SUPFAM" id="SSF55103">
    <property type="entry name" value="FAD-linked oxidases, C-terminal domain"/>
    <property type="match status" value="1"/>
</dbReference>
<dbReference type="InterPro" id="IPR004113">
    <property type="entry name" value="FAD-bd_oxidored_4_C"/>
</dbReference>
<dbReference type="KEGG" id="paa:Paes_0708"/>
<keyword evidence="3" id="KW-0274">FAD</keyword>
<dbReference type="HOGENOM" id="CLU_017779_9_2_10"/>
<reference evidence="6" key="1">
    <citation type="submission" date="2008-06" db="EMBL/GenBank/DDBJ databases">
        <title>Complete sequence of chromosome of Prosthecochloris aestuarii DSM 271.</title>
        <authorList>
            <consortium name="US DOE Joint Genome Institute"/>
            <person name="Lucas S."/>
            <person name="Copeland A."/>
            <person name="Lapidus A."/>
            <person name="Glavina del Rio T."/>
            <person name="Dalin E."/>
            <person name="Tice H."/>
            <person name="Bruce D."/>
            <person name="Goodwin L."/>
            <person name="Pitluck S."/>
            <person name="Schmutz J."/>
            <person name="Larimer F."/>
            <person name="Land M."/>
            <person name="Hauser L."/>
            <person name="Kyrpides N."/>
            <person name="Anderson I."/>
            <person name="Liu Z."/>
            <person name="Li T."/>
            <person name="Zhao F."/>
            <person name="Overmann J."/>
            <person name="Bryant D.A."/>
            <person name="Richardson P."/>
        </authorList>
    </citation>
    <scope>NUCLEOTIDE SEQUENCE [LARGE SCALE GENOMIC DNA]</scope>
    <source>
        <strain evidence="6">DSM 271</strain>
    </source>
</reference>
<dbReference type="InterPro" id="IPR016166">
    <property type="entry name" value="FAD-bd_PCMH"/>
</dbReference>
<dbReference type="RefSeq" id="WP_012505292.1">
    <property type="nucleotide sequence ID" value="NC_011059.1"/>
</dbReference>
<dbReference type="PANTHER" id="PTHR42934:SF2">
    <property type="entry name" value="GLYCOLATE OXIDASE SUBUNIT GLCD"/>
    <property type="match status" value="1"/>
</dbReference>
<sequence length="493" mass="55363">MLFKTDPSQIQRFLEDTSNIRTGSTPGVYFPQNADEVRDIVIDAQTTGKRLVIAGNATGTTGGRIPFGDYVISTEKLNHIGEIVETGNNLATLTAGAGVLLEDIQNKCLESGWFYPPDPTEKLCFIGSTIANNSSGARTLKYGPTRNHIARLKLLLSTGEILDLRRGEQYADASGTIRCNIPSGRTLEFDIARYSMPATSKHNAGYFSAPGMDLVDLFIGSEGTLGIILEAELVLRPAPEKIISFLIYFSTLDDLFSFVSRAKQGDYGVEPRALELFEKNALNFLRNVYPEIPLDTAGAIFLEQEATEQTEEMLLESWFELMESCNAMTDESWVALDTEEQRAMKAFRHELPVQVNEWLSHQAESKISTDMAVPEASFRELFDFYRNRCQERDFRYIIFGHAGNAHVHLNILPKNHEEYLEAKKLYLDLVDKALQLGGTLSAEHGIGKLKAEYLVKMFGREGILEMVRIKKYLDPFLMLNMGNLIPLEYYETC</sequence>
<evidence type="ECO:0000256" key="1">
    <source>
        <dbReference type="ARBA" id="ARBA00001974"/>
    </source>
</evidence>
<dbReference type="InterPro" id="IPR036318">
    <property type="entry name" value="FAD-bd_PCMH-like_sf"/>
</dbReference>